<evidence type="ECO:0000313" key="3">
    <source>
        <dbReference type="Proteomes" id="UP001412067"/>
    </source>
</evidence>
<accession>A0ABR2M7X3</accession>
<feature type="domain" description="SUEL-type lectin" evidence="1">
    <location>
        <begin position="131"/>
        <end position="187"/>
    </location>
</feature>
<protein>
    <submittedName>
        <fullName evidence="2">Beta-galactosidase 7</fullName>
    </submittedName>
</protein>
<sequence length="201" mass="22412">MTNHRRRRWRSQRGIMSSSRVSRCSLRRLPHYSLATLIASCRILVFFFSMNPPSRASFSKMRTGLVNRLKLLHCIIGRYHVPRSFLKPLGNLLVLLEEIGGDPTKITLETISVASICAKVSDSHPISYDSENKHPSVELRCPQDQTISSIEFASYGNPAGNCDALSIGACHSAASKSVVEKASSSRSPYFSSEFCCFWNIP</sequence>
<evidence type="ECO:0000313" key="2">
    <source>
        <dbReference type="EMBL" id="KAK8960148.1"/>
    </source>
</evidence>
<reference evidence="2 3" key="1">
    <citation type="journal article" date="2022" name="Nat. Plants">
        <title>Genomes of leafy and leafless Platanthera orchids illuminate the evolution of mycoheterotrophy.</title>
        <authorList>
            <person name="Li M.H."/>
            <person name="Liu K.W."/>
            <person name="Li Z."/>
            <person name="Lu H.C."/>
            <person name="Ye Q.L."/>
            <person name="Zhang D."/>
            <person name="Wang J.Y."/>
            <person name="Li Y.F."/>
            <person name="Zhong Z.M."/>
            <person name="Liu X."/>
            <person name="Yu X."/>
            <person name="Liu D.K."/>
            <person name="Tu X.D."/>
            <person name="Liu B."/>
            <person name="Hao Y."/>
            <person name="Liao X.Y."/>
            <person name="Jiang Y.T."/>
            <person name="Sun W.H."/>
            <person name="Chen J."/>
            <person name="Chen Y.Q."/>
            <person name="Ai Y."/>
            <person name="Zhai J.W."/>
            <person name="Wu S.S."/>
            <person name="Zhou Z."/>
            <person name="Hsiao Y.Y."/>
            <person name="Wu W.L."/>
            <person name="Chen Y.Y."/>
            <person name="Lin Y.F."/>
            <person name="Hsu J.L."/>
            <person name="Li C.Y."/>
            <person name="Wang Z.W."/>
            <person name="Zhao X."/>
            <person name="Zhong W.Y."/>
            <person name="Ma X.K."/>
            <person name="Ma L."/>
            <person name="Huang J."/>
            <person name="Chen G.Z."/>
            <person name="Huang M.Z."/>
            <person name="Huang L."/>
            <person name="Peng D.H."/>
            <person name="Luo Y.B."/>
            <person name="Zou S.Q."/>
            <person name="Chen S.P."/>
            <person name="Lan S."/>
            <person name="Tsai W.C."/>
            <person name="Van de Peer Y."/>
            <person name="Liu Z.J."/>
        </authorList>
    </citation>
    <scope>NUCLEOTIDE SEQUENCE [LARGE SCALE GENOMIC DNA]</scope>
    <source>
        <strain evidence="2">Lor288</strain>
    </source>
</reference>
<dbReference type="Proteomes" id="UP001412067">
    <property type="component" value="Unassembled WGS sequence"/>
</dbReference>
<dbReference type="InterPro" id="IPR000922">
    <property type="entry name" value="Lectin_gal-bd_dom"/>
</dbReference>
<keyword evidence="3" id="KW-1185">Reference proteome</keyword>
<evidence type="ECO:0000259" key="1">
    <source>
        <dbReference type="PROSITE" id="PS50228"/>
    </source>
</evidence>
<organism evidence="2 3">
    <name type="scientific">Platanthera guangdongensis</name>
    <dbReference type="NCBI Taxonomy" id="2320717"/>
    <lineage>
        <taxon>Eukaryota</taxon>
        <taxon>Viridiplantae</taxon>
        <taxon>Streptophyta</taxon>
        <taxon>Embryophyta</taxon>
        <taxon>Tracheophyta</taxon>
        <taxon>Spermatophyta</taxon>
        <taxon>Magnoliopsida</taxon>
        <taxon>Liliopsida</taxon>
        <taxon>Asparagales</taxon>
        <taxon>Orchidaceae</taxon>
        <taxon>Orchidoideae</taxon>
        <taxon>Orchideae</taxon>
        <taxon>Orchidinae</taxon>
        <taxon>Platanthera</taxon>
    </lineage>
</organism>
<dbReference type="PROSITE" id="PS50228">
    <property type="entry name" value="SUEL_LECTIN"/>
    <property type="match status" value="1"/>
</dbReference>
<dbReference type="CDD" id="cd22842">
    <property type="entry name" value="Gal_Rha_Lectin_BGal"/>
    <property type="match status" value="1"/>
</dbReference>
<dbReference type="EMBL" id="JBBWWR010000011">
    <property type="protein sequence ID" value="KAK8960148.1"/>
    <property type="molecule type" value="Genomic_DNA"/>
</dbReference>
<comment type="caution">
    <text evidence="2">The sequence shown here is derived from an EMBL/GenBank/DDBJ whole genome shotgun (WGS) entry which is preliminary data.</text>
</comment>
<proteinExistence type="predicted"/>
<gene>
    <name evidence="2" type="ORF">KSP40_PGU018332</name>
</gene>
<name>A0ABR2M7X3_9ASPA</name>